<name>A0ACB7V6N0_DIOAL</name>
<protein>
    <submittedName>
        <fullName evidence="1">Vps52 protein</fullName>
    </submittedName>
</protein>
<gene>
    <name evidence="1" type="ORF">IHE45_11G063600</name>
</gene>
<dbReference type="Proteomes" id="UP000827976">
    <property type="component" value="Chromosome 11"/>
</dbReference>
<sequence length="179" mass="20327">MVKTSKALKDVQPELERLQQKVFEFIVAKIHALRKSKTSIQILQQSILLKYKCLIIFLKEHGREIYNEVKATYIDTMNKILSAHFGTYILPMGKLQLDIATSSDLIGVETKSTGLSLGRREPLKNASAVFALGDRINILKEIDQPALIPHTAEENSQRYPYEVLFRSLHKLQMDTAASE</sequence>
<accession>A0ACB7V6N0</accession>
<evidence type="ECO:0000313" key="2">
    <source>
        <dbReference type="Proteomes" id="UP000827976"/>
    </source>
</evidence>
<organism evidence="1 2">
    <name type="scientific">Dioscorea alata</name>
    <name type="common">Purple yam</name>
    <dbReference type="NCBI Taxonomy" id="55571"/>
    <lineage>
        <taxon>Eukaryota</taxon>
        <taxon>Viridiplantae</taxon>
        <taxon>Streptophyta</taxon>
        <taxon>Embryophyta</taxon>
        <taxon>Tracheophyta</taxon>
        <taxon>Spermatophyta</taxon>
        <taxon>Magnoliopsida</taxon>
        <taxon>Liliopsida</taxon>
        <taxon>Dioscoreales</taxon>
        <taxon>Dioscoreaceae</taxon>
        <taxon>Dioscorea</taxon>
    </lineage>
</organism>
<comment type="caution">
    <text evidence="1">The sequence shown here is derived from an EMBL/GenBank/DDBJ whole genome shotgun (WGS) entry which is preliminary data.</text>
</comment>
<evidence type="ECO:0000313" key="1">
    <source>
        <dbReference type="EMBL" id="KAH7669223.1"/>
    </source>
</evidence>
<dbReference type="EMBL" id="CM037021">
    <property type="protein sequence ID" value="KAH7669223.1"/>
    <property type="molecule type" value="Genomic_DNA"/>
</dbReference>
<keyword evidence="2" id="KW-1185">Reference proteome</keyword>
<proteinExistence type="predicted"/>
<reference evidence="2" key="1">
    <citation type="journal article" date="2022" name="Nat. Commun.">
        <title>Chromosome evolution and the genetic basis of agronomically important traits in greater yam.</title>
        <authorList>
            <person name="Bredeson J.V."/>
            <person name="Lyons J.B."/>
            <person name="Oniyinde I.O."/>
            <person name="Okereke N.R."/>
            <person name="Kolade O."/>
            <person name="Nnabue I."/>
            <person name="Nwadili C.O."/>
            <person name="Hribova E."/>
            <person name="Parker M."/>
            <person name="Nwogha J."/>
            <person name="Shu S."/>
            <person name="Carlson J."/>
            <person name="Kariba R."/>
            <person name="Muthemba S."/>
            <person name="Knop K."/>
            <person name="Barton G.J."/>
            <person name="Sherwood A.V."/>
            <person name="Lopez-Montes A."/>
            <person name="Asiedu R."/>
            <person name="Jamnadass R."/>
            <person name="Muchugi A."/>
            <person name="Goodstein D."/>
            <person name="Egesi C.N."/>
            <person name="Featherston J."/>
            <person name="Asfaw A."/>
            <person name="Simpson G.G."/>
            <person name="Dolezel J."/>
            <person name="Hendre P.S."/>
            <person name="Van Deynze A."/>
            <person name="Kumar P.L."/>
            <person name="Obidiegwu J.E."/>
            <person name="Bhattacharjee R."/>
            <person name="Rokhsar D.S."/>
        </authorList>
    </citation>
    <scope>NUCLEOTIDE SEQUENCE [LARGE SCALE GENOMIC DNA]</scope>
    <source>
        <strain evidence="2">cv. TDa95/00328</strain>
    </source>
</reference>